<dbReference type="Proteomes" id="UP000054321">
    <property type="component" value="Unassembled WGS sequence"/>
</dbReference>
<sequence length="460" mass="51071">MDDYTNFARYQDIFGQLRLLKSYTHFLICFPISEGTTQESVIHALKSACLDVTTTFPWLSGKVISEGSGPSSSGLFKVAHCAIWEPPNTILRVKDCSNLCHSFEEIMSSKGPIKFFDPAILAPCVAFPQSYQETDDDPACVLALQANFVKGGLLLDIAAQHNIMPGGGILQFLALLAKVMRGESITSFEIEQGNRDRRNMIKLLGPGESSIDLSRYHRPSLLGIPIPAVPAPNGKWCTFRFTPEKMIALKALASDSSNFVNGITFISSNDTLTAFVWKRITAIRLRRLADNQAMSKFVRAVDVRSTMGIPIEYMGHMVYNTYSTLSLETVDQAPLATLASVMRKNLLEDVNEHAVRSFVTLLDRTPDKTTIMYGGDMNPDTDVAFTSIAQSDIYNVSFGILGKPALLRRPNFIPRTTTAIMFPKTLDGNTDFLVCLSEEDLEQLKADPEWSFYTELIDKD</sequence>
<dbReference type="Pfam" id="PF22664">
    <property type="entry name" value="TRI-like_N"/>
    <property type="match status" value="1"/>
</dbReference>
<dbReference type="InterPro" id="IPR054710">
    <property type="entry name" value="Tri101-like_N"/>
</dbReference>
<proteinExistence type="predicted"/>
<organism evidence="3 4">
    <name type="scientific">Oidiodendron maius (strain Zn)</name>
    <dbReference type="NCBI Taxonomy" id="913774"/>
    <lineage>
        <taxon>Eukaryota</taxon>
        <taxon>Fungi</taxon>
        <taxon>Dikarya</taxon>
        <taxon>Ascomycota</taxon>
        <taxon>Pezizomycotina</taxon>
        <taxon>Leotiomycetes</taxon>
        <taxon>Leotiomycetes incertae sedis</taxon>
        <taxon>Myxotrichaceae</taxon>
        <taxon>Oidiodendron</taxon>
    </lineage>
</organism>
<dbReference type="GO" id="GO:0016740">
    <property type="term" value="F:transferase activity"/>
    <property type="evidence" value="ECO:0007669"/>
    <property type="project" value="UniProtKB-KW"/>
</dbReference>
<dbReference type="EMBL" id="KN832891">
    <property type="protein sequence ID" value="KIM94088.1"/>
    <property type="molecule type" value="Genomic_DNA"/>
</dbReference>
<gene>
    <name evidence="3" type="ORF">OIDMADRAFT_136454</name>
</gene>
<evidence type="ECO:0000313" key="3">
    <source>
        <dbReference type="EMBL" id="KIM94088.1"/>
    </source>
</evidence>
<evidence type="ECO:0000256" key="1">
    <source>
        <dbReference type="ARBA" id="ARBA00022679"/>
    </source>
</evidence>
<keyword evidence="1" id="KW-0808">Transferase</keyword>
<accession>A0A0C3C5D9</accession>
<name>A0A0C3C5D9_OIDMZ</name>
<reference evidence="3 4" key="1">
    <citation type="submission" date="2014-04" db="EMBL/GenBank/DDBJ databases">
        <authorList>
            <consortium name="DOE Joint Genome Institute"/>
            <person name="Kuo A."/>
            <person name="Martino E."/>
            <person name="Perotto S."/>
            <person name="Kohler A."/>
            <person name="Nagy L.G."/>
            <person name="Floudas D."/>
            <person name="Copeland A."/>
            <person name="Barry K.W."/>
            <person name="Cichocki N."/>
            <person name="Veneault-Fourrey C."/>
            <person name="LaButti K."/>
            <person name="Lindquist E.A."/>
            <person name="Lipzen A."/>
            <person name="Lundell T."/>
            <person name="Morin E."/>
            <person name="Murat C."/>
            <person name="Sun H."/>
            <person name="Tunlid A."/>
            <person name="Henrissat B."/>
            <person name="Grigoriev I.V."/>
            <person name="Hibbett D.S."/>
            <person name="Martin F."/>
            <person name="Nordberg H.P."/>
            <person name="Cantor M.N."/>
            <person name="Hua S.X."/>
        </authorList>
    </citation>
    <scope>NUCLEOTIDE SEQUENCE [LARGE SCALE GENOMIC DNA]</scope>
    <source>
        <strain evidence="3 4">Zn</strain>
    </source>
</reference>
<dbReference type="Gene3D" id="3.30.559.10">
    <property type="entry name" value="Chloramphenicol acetyltransferase-like domain"/>
    <property type="match status" value="2"/>
</dbReference>
<feature type="domain" description="Trichothecene 3-O-acetyltransferase-like N-terminal" evidence="2">
    <location>
        <begin position="23"/>
        <end position="178"/>
    </location>
</feature>
<dbReference type="PANTHER" id="PTHR31896">
    <property type="entry name" value="FAMILY REGULATORY PROTEIN, PUTATIVE (AFU_ORTHOLOGUE AFUA_3G14730)-RELATED"/>
    <property type="match status" value="1"/>
</dbReference>
<dbReference type="OrthoDB" id="1862401at2759"/>
<dbReference type="HOGENOM" id="CLU_026450_5_0_1"/>
<keyword evidence="4" id="KW-1185">Reference proteome</keyword>
<dbReference type="PANTHER" id="PTHR31896:SF64">
    <property type="entry name" value="TRICHOTHECENE 3-O-ACETYLTRANSFERASE"/>
    <property type="match status" value="1"/>
</dbReference>
<dbReference type="AlphaFoldDB" id="A0A0C3C5D9"/>
<dbReference type="InterPro" id="IPR051283">
    <property type="entry name" value="Sec_Metabolite_Acyltrans"/>
</dbReference>
<reference evidence="4" key="2">
    <citation type="submission" date="2015-01" db="EMBL/GenBank/DDBJ databases">
        <title>Evolutionary Origins and Diversification of the Mycorrhizal Mutualists.</title>
        <authorList>
            <consortium name="DOE Joint Genome Institute"/>
            <consortium name="Mycorrhizal Genomics Consortium"/>
            <person name="Kohler A."/>
            <person name="Kuo A."/>
            <person name="Nagy L.G."/>
            <person name="Floudas D."/>
            <person name="Copeland A."/>
            <person name="Barry K.W."/>
            <person name="Cichocki N."/>
            <person name="Veneault-Fourrey C."/>
            <person name="LaButti K."/>
            <person name="Lindquist E.A."/>
            <person name="Lipzen A."/>
            <person name="Lundell T."/>
            <person name="Morin E."/>
            <person name="Murat C."/>
            <person name="Riley R."/>
            <person name="Ohm R."/>
            <person name="Sun H."/>
            <person name="Tunlid A."/>
            <person name="Henrissat B."/>
            <person name="Grigoriev I.V."/>
            <person name="Hibbett D.S."/>
            <person name="Martin F."/>
        </authorList>
    </citation>
    <scope>NUCLEOTIDE SEQUENCE [LARGE SCALE GENOMIC DNA]</scope>
    <source>
        <strain evidence="4">Zn</strain>
    </source>
</reference>
<evidence type="ECO:0000313" key="4">
    <source>
        <dbReference type="Proteomes" id="UP000054321"/>
    </source>
</evidence>
<evidence type="ECO:0000259" key="2">
    <source>
        <dbReference type="Pfam" id="PF22664"/>
    </source>
</evidence>
<dbReference type="InterPro" id="IPR023213">
    <property type="entry name" value="CAT-like_dom_sf"/>
</dbReference>
<dbReference type="STRING" id="913774.A0A0C3C5D9"/>
<protein>
    <recommendedName>
        <fullName evidence="2">Trichothecene 3-O-acetyltransferase-like N-terminal domain-containing protein</fullName>
    </recommendedName>
</protein>
<dbReference type="InParanoid" id="A0A0C3C5D9"/>